<gene>
    <name evidence="4" type="ORF">H0A72_05180</name>
</gene>
<dbReference type="InterPro" id="IPR001789">
    <property type="entry name" value="Sig_transdc_resp-reg_receiver"/>
</dbReference>
<dbReference type="SUPFAM" id="SSF52172">
    <property type="entry name" value="CheY-like"/>
    <property type="match status" value="1"/>
</dbReference>
<protein>
    <submittedName>
        <fullName evidence="4">Response regulator</fullName>
    </submittedName>
</protein>
<dbReference type="RefSeq" id="WP_180153975.1">
    <property type="nucleotide sequence ID" value="NZ_JACCEM010000002.1"/>
</dbReference>
<reference evidence="4 5" key="1">
    <citation type="submission" date="2020-07" db="EMBL/GenBank/DDBJ databases">
        <title>Taxonomic revisions and descriptions of new bacterial species based on genomic comparisons in the high-G+C-content subgroup of the family Alcaligenaceae.</title>
        <authorList>
            <person name="Szabo A."/>
            <person name="Felfoldi T."/>
        </authorList>
    </citation>
    <scope>NUCLEOTIDE SEQUENCE [LARGE SCALE GENOMIC DNA]</scope>
    <source>
        <strain evidence="4 5">LMG 24012</strain>
    </source>
</reference>
<name>A0A853FX32_9BURK</name>
<proteinExistence type="predicted"/>
<dbReference type="PROSITE" id="PS50110">
    <property type="entry name" value="RESPONSE_REGULATORY"/>
    <property type="match status" value="1"/>
</dbReference>
<dbReference type="Pfam" id="PF00072">
    <property type="entry name" value="Response_reg"/>
    <property type="match status" value="1"/>
</dbReference>
<comment type="caution">
    <text evidence="4">The sequence shown here is derived from an EMBL/GenBank/DDBJ whole genome shotgun (WGS) entry which is preliminary data.</text>
</comment>
<dbReference type="GO" id="GO:0000160">
    <property type="term" value="P:phosphorelay signal transduction system"/>
    <property type="evidence" value="ECO:0007669"/>
    <property type="project" value="InterPro"/>
</dbReference>
<evidence type="ECO:0000313" key="5">
    <source>
        <dbReference type="Proteomes" id="UP000559809"/>
    </source>
</evidence>
<dbReference type="EMBL" id="JACCEM010000002">
    <property type="protein sequence ID" value="NYT48697.1"/>
    <property type="molecule type" value="Genomic_DNA"/>
</dbReference>
<organism evidence="4 5">
    <name type="scientific">Parapusillimonas granuli</name>
    <dbReference type="NCBI Taxonomy" id="380911"/>
    <lineage>
        <taxon>Bacteria</taxon>
        <taxon>Pseudomonadati</taxon>
        <taxon>Pseudomonadota</taxon>
        <taxon>Betaproteobacteria</taxon>
        <taxon>Burkholderiales</taxon>
        <taxon>Alcaligenaceae</taxon>
        <taxon>Parapusillimonas</taxon>
    </lineage>
</organism>
<feature type="modified residue" description="4-aspartylphosphate" evidence="2">
    <location>
        <position position="56"/>
    </location>
</feature>
<dbReference type="CDD" id="cd17546">
    <property type="entry name" value="REC_hyHK_CKI1_RcsC-like"/>
    <property type="match status" value="1"/>
</dbReference>
<evidence type="ECO:0000313" key="4">
    <source>
        <dbReference type="EMBL" id="NYT48697.1"/>
    </source>
</evidence>
<sequence length="127" mass="14411">MRGDDSTLIVEDNEMNARLLMHQLRHLGLDDLTHFSDARDALAWLRGRTCRLILTDWQMHPMGGAEFVRQVRRYENGAPARSLIIAVTAGAMPSDYERCMEAGVDDYLTKPLGLAALSEVLRKWKIL</sequence>
<dbReference type="Proteomes" id="UP000559809">
    <property type="component" value="Unassembled WGS sequence"/>
</dbReference>
<keyword evidence="1 2" id="KW-0597">Phosphoprotein</keyword>
<dbReference type="Gene3D" id="3.40.50.2300">
    <property type="match status" value="1"/>
</dbReference>
<dbReference type="PANTHER" id="PTHR45339:SF5">
    <property type="entry name" value="HISTIDINE KINASE"/>
    <property type="match status" value="1"/>
</dbReference>
<keyword evidence="5" id="KW-1185">Reference proteome</keyword>
<accession>A0A853FX32</accession>
<evidence type="ECO:0000256" key="1">
    <source>
        <dbReference type="ARBA" id="ARBA00022553"/>
    </source>
</evidence>
<dbReference type="AlphaFoldDB" id="A0A853FX32"/>
<feature type="domain" description="Response regulatory" evidence="3">
    <location>
        <begin position="6"/>
        <end position="125"/>
    </location>
</feature>
<evidence type="ECO:0000259" key="3">
    <source>
        <dbReference type="PROSITE" id="PS50110"/>
    </source>
</evidence>
<dbReference type="InterPro" id="IPR011006">
    <property type="entry name" value="CheY-like_superfamily"/>
</dbReference>
<dbReference type="SMART" id="SM00448">
    <property type="entry name" value="REC"/>
    <property type="match status" value="1"/>
</dbReference>
<evidence type="ECO:0000256" key="2">
    <source>
        <dbReference type="PROSITE-ProRule" id="PRU00169"/>
    </source>
</evidence>
<dbReference type="PANTHER" id="PTHR45339">
    <property type="entry name" value="HYBRID SIGNAL TRANSDUCTION HISTIDINE KINASE J"/>
    <property type="match status" value="1"/>
</dbReference>